<proteinExistence type="predicted"/>
<dbReference type="Proteomes" id="UP000556084">
    <property type="component" value="Unassembled WGS sequence"/>
</dbReference>
<dbReference type="RefSeq" id="WP_184350443.1">
    <property type="nucleotide sequence ID" value="NZ_JACHJH010000005.1"/>
</dbReference>
<evidence type="ECO:0000313" key="2">
    <source>
        <dbReference type="EMBL" id="MBB4894676.1"/>
    </source>
</evidence>
<organism evidence="2 3">
    <name type="scientific">Streptomyces olivoverticillatus</name>
    <dbReference type="NCBI Taxonomy" id="66427"/>
    <lineage>
        <taxon>Bacteria</taxon>
        <taxon>Bacillati</taxon>
        <taxon>Actinomycetota</taxon>
        <taxon>Actinomycetes</taxon>
        <taxon>Kitasatosporales</taxon>
        <taxon>Streptomycetaceae</taxon>
        <taxon>Streptomyces</taxon>
    </lineage>
</organism>
<name>A0A7W7LRY7_9ACTN</name>
<comment type="caution">
    <text evidence="2">The sequence shown here is derived from an EMBL/GenBank/DDBJ whole genome shotgun (WGS) entry which is preliminary data.</text>
</comment>
<feature type="transmembrane region" description="Helical" evidence="1">
    <location>
        <begin position="70"/>
        <end position="89"/>
    </location>
</feature>
<keyword evidence="3" id="KW-1185">Reference proteome</keyword>
<evidence type="ECO:0000256" key="1">
    <source>
        <dbReference type="SAM" id="Phobius"/>
    </source>
</evidence>
<dbReference type="AlphaFoldDB" id="A0A7W7LRY7"/>
<keyword evidence="1" id="KW-0472">Membrane</keyword>
<sequence length="149" mass="16335">MATSPSSAPIDPAAQKRPLGLGALIAGLWVPLATVAGVVTSWQVEGIDRDWVDRQQAACRHMPFPAMEYLAAWTGPVLGISAVVVCVLLAKWMRRRHGVRIWETKWGLLAYFCVWPNVLTILLELFTLYATYSPIDSGPILGDCRFGGP</sequence>
<keyword evidence="1" id="KW-1133">Transmembrane helix</keyword>
<keyword evidence="1" id="KW-0812">Transmembrane</keyword>
<accession>A0A7W7LRY7</accession>
<dbReference type="EMBL" id="JACHJH010000005">
    <property type="protein sequence ID" value="MBB4894676.1"/>
    <property type="molecule type" value="Genomic_DNA"/>
</dbReference>
<protein>
    <submittedName>
        <fullName evidence="2">NhaP-type Na+/H+ or K+/H+ antiporter</fullName>
    </submittedName>
</protein>
<feature type="transmembrane region" description="Helical" evidence="1">
    <location>
        <begin position="21"/>
        <end position="44"/>
    </location>
</feature>
<reference evidence="2 3" key="1">
    <citation type="submission" date="2020-08" db="EMBL/GenBank/DDBJ databases">
        <title>Genomic Encyclopedia of Type Strains, Phase III (KMG-III): the genomes of soil and plant-associated and newly described type strains.</title>
        <authorList>
            <person name="Whitman W."/>
        </authorList>
    </citation>
    <scope>NUCLEOTIDE SEQUENCE [LARGE SCALE GENOMIC DNA]</scope>
    <source>
        <strain evidence="2 3">CECT 3266</strain>
    </source>
</reference>
<evidence type="ECO:0000313" key="3">
    <source>
        <dbReference type="Proteomes" id="UP000556084"/>
    </source>
</evidence>
<feature type="transmembrane region" description="Helical" evidence="1">
    <location>
        <begin position="109"/>
        <end position="132"/>
    </location>
</feature>
<gene>
    <name evidence="2" type="ORF">FHS39_003734</name>
</gene>